<reference evidence="1 2" key="1">
    <citation type="journal article" date="2019" name="Mar. Drugs">
        <title>Comparative Genomics and CAZyme Genome Repertoires of Marine Zobellia amurskyensis KMM 3526(T) and Zobellia laminariae KMM 3676(T).</title>
        <authorList>
            <person name="Chernysheva N."/>
            <person name="Bystritskaya E."/>
            <person name="Stenkova A."/>
            <person name="Golovkin I."/>
            <person name="Nedashkovskaya O."/>
            <person name="Isaeva M."/>
        </authorList>
    </citation>
    <scope>NUCLEOTIDE SEQUENCE [LARGE SCALE GENOMIC DNA]</scope>
    <source>
        <strain evidence="1 2">KMM 3526</strain>
    </source>
</reference>
<name>A0A7X2ZXP1_9FLAO</name>
<comment type="caution">
    <text evidence="1">The sequence shown here is derived from an EMBL/GenBank/DDBJ whole genome shotgun (WGS) entry which is preliminary data.</text>
</comment>
<keyword evidence="2" id="KW-1185">Reference proteome</keyword>
<protein>
    <submittedName>
        <fullName evidence="1">Uncharacterized protein</fullName>
    </submittedName>
</protein>
<accession>A0A7X2ZXP1</accession>
<sequence>MEKIFTLLFLFISLITFSQEQFFVGENPELLIGKQVTLIEGMSYYSGFYKDSKLKRLLYKDGTGNNPDKLKGLKFTVTETMANPNKYALGKDLVLVIESEETGTAYYAYDPKHADLFSLNVVDGFAPPEGFLCQKLKSEKDKYSSKTTISTPYQFEYSISKIQEDGKAIIYLILQSYGTTLNAGKKGLKILLSDDTVITKPEVEIKYKSASGTKGWTYSCIFPLHEEDITSLTSKTITDYSLYIYDREMKKSNALELREYLKCMTE</sequence>
<evidence type="ECO:0000313" key="1">
    <source>
        <dbReference type="EMBL" id="MUH38259.1"/>
    </source>
</evidence>
<dbReference type="Proteomes" id="UP000540519">
    <property type="component" value="Unassembled WGS sequence"/>
</dbReference>
<dbReference type="RefSeq" id="WP_155601314.1">
    <property type="nucleotide sequence ID" value="NZ_RCNR01000079.1"/>
</dbReference>
<proteinExistence type="predicted"/>
<dbReference type="AlphaFoldDB" id="A0A7X2ZXP1"/>
<dbReference type="EMBL" id="RCNR01000079">
    <property type="protein sequence ID" value="MUH38259.1"/>
    <property type="molecule type" value="Genomic_DNA"/>
</dbReference>
<dbReference type="OrthoDB" id="1339132at2"/>
<evidence type="ECO:0000313" key="2">
    <source>
        <dbReference type="Proteomes" id="UP000540519"/>
    </source>
</evidence>
<gene>
    <name evidence="1" type="ORF">D9O36_20615</name>
</gene>
<organism evidence="1 2">
    <name type="scientific">Zobellia amurskyensis</name>
    <dbReference type="NCBI Taxonomy" id="248905"/>
    <lineage>
        <taxon>Bacteria</taxon>
        <taxon>Pseudomonadati</taxon>
        <taxon>Bacteroidota</taxon>
        <taxon>Flavobacteriia</taxon>
        <taxon>Flavobacteriales</taxon>
        <taxon>Flavobacteriaceae</taxon>
        <taxon>Zobellia</taxon>
    </lineage>
</organism>